<dbReference type="Proteomes" id="UP000037035">
    <property type="component" value="Unassembled WGS sequence"/>
</dbReference>
<dbReference type="VEuPathDB" id="FungiDB:VP01_7013g1"/>
<evidence type="ECO:0000313" key="2">
    <source>
        <dbReference type="Proteomes" id="UP000037035"/>
    </source>
</evidence>
<name>A0A0L6UFY1_9BASI</name>
<feature type="non-terminal residue" evidence="1">
    <location>
        <position position="1"/>
    </location>
</feature>
<dbReference type="AlphaFoldDB" id="A0A0L6UFY1"/>
<accession>A0A0L6UFY1</accession>
<protein>
    <submittedName>
        <fullName evidence="1">Uncharacterized protein</fullName>
    </submittedName>
</protein>
<proteinExistence type="predicted"/>
<organism evidence="1 2">
    <name type="scientific">Puccinia sorghi</name>
    <dbReference type="NCBI Taxonomy" id="27349"/>
    <lineage>
        <taxon>Eukaryota</taxon>
        <taxon>Fungi</taxon>
        <taxon>Dikarya</taxon>
        <taxon>Basidiomycota</taxon>
        <taxon>Pucciniomycotina</taxon>
        <taxon>Pucciniomycetes</taxon>
        <taxon>Pucciniales</taxon>
        <taxon>Pucciniaceae</taxon>
        <taxon>Puccinia</taxon>
    </lineage>
</organism>
<gene>
    <name evidence="1" type="ORF">VP01_7013g1</name>
</gene>
<reference evidence="1 2" key="1">
    <citation type="submission" date="2015-08" db="EMBL/GenBank/DDBJ databases">
        <title>Next Generation Sequencing and Analysis of the Genome of Puccinia sorghi L Schw, the Causal Agent of Maize Common Rust.</title>
        <authorList>
            <person name="Rochi L."/>
            <person name="Burguener G."/>
            <person name="Darino M."/>
            <person name="Turjanski A."/>
            <person name="Kreff E."/>
            <person name="Dieguez M.J."/>
            <person name="Sacco F."/>
        </authorList>
    </citation>
    <scope>NUCLEOTIDE SEQUENCE [LARGE SCALE GENOMIC DNA]</scope>
    <source>
        <strain evidence="1 2">RO10H11247</strain>
    </source>
</reference>
<comment type="caution">
    <text evidence="1">The sequence shown here is derived from an EMBL/GenBank/DDBJ whole genome shotgun (WGS) entry which is preliminary data.</text>
</comment>
<dbReference type="EMBL" id="LAVV01012399">
    <property type="protein sequence ID" value="KNZ46710.1"/>
    <property type="molecule type" value="Genomic_DNA"/>
</dbReference>
<sequence length="39" mass="4097">RISGDTVCGAESGEVYQCSSDEDLTQCEPCVELGITSQS</sequence>
<evidence type="ECO:0000313" key="1">
    <source>
        <dbReference type="EMBL" id="KNZ46710.1"/>
    </source>
</evidence>
<keyword evidence="2" id="KW-1185">Reference proteome</keyword>